<comment type="caution">
    <text evidence="2">The sequence shown here is derived from an EMBL/GenBank/DDBJ whole genome shotgun (WGS) entry which is preliminary data.</text>
</comment>
<sequence>MTQDGEDVLFSLSLPTLVASFLRSNLGEALTVEKEGELPEPPHPLSQHAWAGSLPEDRLQGLIERSTRLFATKDSTVGGKPGLYIVLSGRVQTEGAEVVPGGSFGVHSLFYPCTPAQLVTGTAMEPTELLYLARHVYAEEQIQNSLGDKMAFPDLHQRSMRALSCHMRTKTYATGETILTAGSKVDTLSLIVSGSVSLGGETLSCPSPIALRQFLLESYTPTDMVAEAVTVTVCVDREDLMREVPTETYRQMQQDYA</sequence>
<evidence type="ECO:0000313" key="3">
    <source>
        <dbReference type="Proteomes" id="UP000265618"/>
    </source>
</evidence>
<protein>
    <recommendedName>
        <fullName evidence="1">Cyclic nucleotide-binding domain-containing protein</fullName>
    </recommendedName>
</protein>
<name>A0A9K3D1M3_9EUKA</name>
<dbReference type="SUPFAM" id="SSF51206">
    <property type="entry name" value="cAMP-binding domain-like"/>
    <property type="match status" value="2"/>
</dbReference>
<keyword evidence="3" id="KW-1185">Reference proteome</keyword>
<dbReference type="InterPro" id="IPR014710">
    <property type="entry name" value="RmlC-like_jellyroll"/>
</dbReference>
<dbReference type="InterPro" id="IPR018490">
    <property type="entry name" value="cNMP-bd_dom_sf"/>
</dbReference>
<proteinExistence type="predicted"/>
<dbReference type="PROSITE" id="PS50042">
    <property type="entry name" value="CNMP_BINDING_3"/>
    <property type="match status" value="1"/>
</dbReference>
<feature type="domain" description="Cyclic nucleotide-binding" evidence="1">
    <location>
        <begin position="151"/>
        <end position="198"/>
    </location>
</feature>
<evidence type="ECO:0000313" key="2">
    <source>
        <dbReference type="EMBL" id="GIQ86421.1"/>
    </source>
</evidence>
<organism evidence="2 3">
    <name type="scientific">Kipferlia bialata</name>
    <dbReference type="NCBI Taxonomy" id="797122"/>
    <lineage>
        <taxon>Eukaryota</taxon>
        <taxon>Metamonada</taxon>
        <taxon>Carpediemonas-like organisms</taxon>
        <taxon>Kipferlia</taxon>
    </lineage>
</organism>
<dbReference type="Proteomes" id="UP000265618">
    <property type="component" value="Unassembled WGS sequence"/>
</dbReference>
<evidence type="ECO:0000259" key="1">
    <source>
        <dbReference type="PROSITE" id="PS50042"/>
    </source>
</evidence>
<reference evidence="2 3" key="1">
    <citation type="journal article" date="2018" name="PLoS ONE">
        <title>The draft genome of Kipferlia bialata reveals reductive genome evolution in fornicate parasites.</title>
        <authorList>
            <person name="Tanifuji G."/>
            <person name="Takabayashi S."/>
            <person name="Kume K."/>
            <person name="Takagi M."/>
            <person name="Nakayama T."/>
            <person name="Kamikawa R."/>
            <person name="Inagaki Y."/>
            <person name="Hashimoto T."/>
        </authorList>
    </citation>
    <scope>NUCLEOTIDE SEQUENCE [LARGE SCALE GENOMIC DNA]</scope>
    <source>
        <strain evidence="2">NY0173</strain>
    </source>
</reference>
<dbReference type="Gene3D" id="2.60.120.10">
    <property type="entry name" value="Jelly Rolls"/>
    <property type="match status" value="1"/>
</dbReference>
<dbReference type="AlphaFoldDB" id="A0A9K3D1M3"/>
<accession>A0A9K3D1M3</accession>
<gene>
    <name evidence="2" type="ORF">KIPB_008274</name>
</gene>
<dbReference type="EMBL" id="BDIP01002520">
    <property type="protein sequence ID" value="GIQ86421.1"/>
    <property type="molecule type" value="Genomic_DNA"/>
</dbReference>
<dbReference type="CDD" id="cd00038">
    <property type="entry name" value="CAP_ED"/>
    <property type="match status" value="2"/>
</dbReference>
<dbReference type="InterPro" id="IPR000595">
    <property type="entry name" value="cNMP-bd_dom"/>
</dbReference>